<dbReference type="EMBL" id="WMHD01000011">
    <property type="protein sequence ID" value="MUN74165.1"/>
    <property type="molecule type" value="Genomic_DNA"/>
</dbReference>
<proteinExistence type="predicted"/>
<reference evidence="1" key="1">
    <citation type="submission" date="2019-11" db="EMBL/GenBank/DDBJ databases">
        <title>Comparative Genomics of Multidrug-Resistant Enterococcus spp. isolated from Wastewater Treatment Plants.</title>
        <authorList>
            <person name="Sanderson H.A."/>
            <person name="Ortega-Polo R."/>
            <person name="Zaheer R."/>
            <person name="Goji N."/>
            <person name="Amoako K."/>
            <person name="Brown R.S."/>
            <person name="Majury A."/>
            <person name="Liss S.N."/>
            <person name="Mcallister T.A."/>
        </authorList>
    </citation>
    <scope>NUCLEOTIDE SEQUENCE</scope>
    <source>
        <strain evidence="1">B79</strain>
    </source>
</reference>
<dbReference type="RefSeq" id="WP_156236337.1">
    <property type="nucleotide sequence ID" value="NZ_WMHD01000011.1"/>
</dbReference>
<gene>
    <name evidence="1" type="ORF">EZ027_08415</name>
</gene>
<evidence type="ECO:0000313" key="1">
    <source>
        <dbReference type="EMBL" id="MUN74165.1"/>
    </source>
</evidence>
<accession>A0A6G2FHX2</accession>
<comment type="caution">
    <text evidence="1">The sequence shown here is derived from an EMBL/GenBank/DDBJ whole genome shotgun (WGS) entry which is preliminary data.</text>
</comment>
<protein>
    <submittedName>
        <fullName evidence="1">Uncharacterized protein</fullName>
    </submittedName>
</protein>
<organism evidence="1">
    <name type="scientific">Enterococcus casseliflavus</name>
    <name type="common">Enterococcus flavescens</name>
    <dbReference type="NCBI Taxonomy" id="37734"/>
    <lineage>
        <taxon>Bacteria</taxon>
        <taxon>Bacillati</taxon>
        <taxon>Bacillota</taxon>
        <taxon>Bacilli</taxon>
        <taxon>Lactobacillales</taxon>
        <taxon>Enterococcaceae</taxon>
        <taxon>Enterococcus</taxon>
    </lineage>
</organism>
<sequence>MSISGSLPLGWVFFCGKWLGGSSTINGASAMVLLSARHFYRTLSLIQPFTEQSVVLNTGDAVKKKSTPIAIAALKIWRYLSIALSSLSNILHYSLEMPLCQINNS</sequence>
<name>A0A6G2FHX2_ENTCA</name>
<dbReference type="AlphaFoldDB" id="A0A6G2FHX2"/>